<dbReference type="InterPro" id="IPR036291">
    <property type="entry name" value="NAD(P)-bd_dom_sf"/>
</dbReference>
<dbReference type="GO" id="GO:0004069">
    <property type="term" value="F:L-aspartate:2-oxoglutarate aminotransferase activity"/>
    <property type="evidence" value="ECO:0007669"/>
    <property type="project" value="InterPro"/>
</dbReference>
<dbReference type="Pfam" id="PF21077">
    <property type="entry name" value="GDH_ACT3"/>
    <property type="match status" value="1"/>
</dbReference>
<evidence type="ECO:0000259" key="5">
    <source>
        <dbReference type="Pfam" id="PF21076"/>
    </source>
</evidence>
<dbReference type="InterPro" id="IPR049062">
    <property type="entry name" value="NAD_Glu_DH_ACT2"/>
</dbReference>
<dbReference type="Gene3D" id="3.40.50.720">
    <property type="entry name" value="NAD(P)-binding Rossmann-like Domain"/>
    <property type="match status" value="1"/>
</dbReference>
<evidence type="ECO:0000259" key="2">
    <source>
        <dbReference type="Pfam" id="PF05088"/>
    </source>
</evidence>
<dbReference type="InterPro" id="IPR007780">
    <property type="entry name" value="NAD_Glu_DH_bac"/>
</dbReference>
<feature type="domain" description="NAD-specific glutamate dehydrogenase C-terminal" evidence="3">
    <location>
        <begin position="1264"/>
        <end position="1596"/>
    </location>
</feature>
<accession>A0A2M9G118</accession>
<dbReference type="OrthoDB" id="9758052at2"/>
<dbReference type="InterPro" id="IPR049056">
    <property type="entry name" value="NAD_Glu_DH_HM3"/>
</dbReference>
<dbReference type="SUPFAM" id="SSF51735">
    <property type="entry name" value="NAD(P)-binding Rossmann-fold domains"/>
    <property type="match status" value="1"/>
</dbReference>
<keyword evidence="8" id="KW-1185">Reference proteome</keyword>
<dbReference type="Pfam" id="PF21074">
    <property type="entry name" value="GDH_C"/>
    <property type="match status" value="1"/>
</dbReference>
<evidence type="ECO:0000313" key="8">
    <source>
        <dbReference type="Proteomes" id="UP000229498"/>
    </source>
</evidence>
<protein>
    <submittedName>
        <fullName evidence="7">NAD-glutamate dehydrogenase</fullName>
    </submittedName>
</protein>
<dbReference type="GO" id="GO:0004352">
    <property type="term" value="F:glutamate dehydrogenase (NAD+) activity"/>
    <property type="evidence" value="ECO:0007669"/>
    <property type="project" value="InterPro"/>
</dbReference>
<evidence type="ECO:0000259" key="6">
    <source>
        <dbReference type="Pfam" id="PF21077"/>
    </source>
</evidence>
<organism evidence="7 8">
    <name type="scientific">Minwuia thermotolerans</name>
    <dbReference type="NCBI Taxonomy" id="2056226"/>
    <lineage>
        <taxon>Bacteria</taxon>
        <taxon>Pseudomonadati</taxon>
        <taxon>Pseudomonadota</taxon>
        <taxon>Alphaproteobacteria</taxon>
        <taxon>Minwuiales</taxon>
        <taxon>Minwuiaceae</taxon>
        <taxon>Minwuia</taxon>
    </lineage>
</organism>
<dbReference type="PANTHER" id="PTHR43403">
    <property type="entry name" value="NAD-SPECIFIC GLUTAMATE DEHYDROGENASE"/>
    <property type="match status" value="1"/>
</dbReference>
<dbReference type="Proteomes" id="UP000229498">
    <property type="component" value="Unassembled WGS sequence"/>
</dbReference>
<dbReference type="Pfam" id="PF21079">
    <property type="entry name" value="GDH_HM2"/>
    <property type="match status" value="1"/>
</dbReference>
<feature type="domain" description="NAD-glutamate dehydrogenase catalytic" evidence="2">
    <location>
        <begin position="726"/>
        <end position="1220"/>
    </location>
</feature>
<dbReference type="Pfam" id="PF21073">
    <property type="entry name" value="GDH_HM1"/>
    <property type="match status" value="1"/>
</dbReference>
<dbReference type="InterPro" id="IPR028971">
    <property type="entry name" value="NAD-GDH_cat"/>
</dbReference>
<dbReference type="InterPro" id="IPR048381">
    <property type="entry name" value="GDH_C"/>
</dbReference>
<dbReference type="Pfam" id="PF21075">
    <property type="entry name" value="GDH_ACT1"/>
    <property type="match status" value="1"/>
</dbReference>
<dbReference type="PANTHER" id="PTHR43403:SF1">
    <property type="entry name" value="NAD-SPECIFIC GLUTAMATE DEHYDROGENASE"/>
    <property type="match status" value="1"/>
</dbReference>
<evidence type="ECO:0000256" key="1">
    <source>
        <dbReference type="ARBA" id="ARBA00023002"/>
    </source>
</evidence>
<gene>
    <name evidence="7" type="ORF">CVT23_12480</name>
</gene>
<dbReference type="InterPro" id="IPR049058">
    <property type="entry name" value="NAD_Glu_DH_HM2"/>
</dbReference>
<dbReference type="InterPro" id="IPR046346">
    <property type="entry name" value="Aminoacid_DH-like_N_sf"/>
</dbReference>
<dbReference type="PIRSF" id="PIRSF036761">
    <property type="entry name" value="GDH_Mll4104"/>
    <property type="match status" value="1"/>
</dbReference>
<evidence type="ECO:0000259" key="3">
    <source>
        <dbReference type="Pfam" id="PF21074"/>
    </source>
</evidence>
<feature type="domain" description="NAD-glutamate dehydrogenase ACT2" evidence="5">
    <location>
        <begin position="407"/>
        <end position="495"/>
    </location>
</feature>
<dbReference type="InterPro" id="IPR049059">
    <property type="entry name" value="NAD_Glu_DH_HM1"/>
</dbReference>
<feature type="domain" description="NAD-glutamate dehydrogenase N-terminal ACT1" evidence="4">
    <location>
        <begin position="34"/>
        <end position="175"/>
    </location>
</feature>
<dbReference type="RefSeq" id="WP_109792048.1">
    <property type="nucleotide sequence ID" value="NZ_PHIG01000033.1"/>
</dbReference>
<dbReference type="Pfam" id="PF05088">
    <property type="entry name" value="Bac_GDH_CD"/>
    <property type="match status" value="1"/>
</dbReference>
<dbReference type="InterPro" id="IPR049064">
    <property type="entry name" value="NAD_Glu_DH_ACT3"/>
</dbReference>
<dbReference type="Pfam" id="PF21076">
    <property type="entry name" value="GDH_ACT2"/>
    <property type="match status" value="1"/>
</dbReference>
<comment type="caution">
    <text evidence="7">The sequence shown here is derived from an EMBL/GenBank/DDBJ whole genome shotgun (WGS) entry which is preliminary data.</text>
</comment>
<sequence>MDARTDAQDELLQAVTERCRDRLAAEEAAALTDFAAQVLHRAIHEAVEERSAEDIYGALLSLWKFAAQRKPGSGKVRAYNPKLDEHGWSSPHTIIETVNDNMPFLVDSIVSALGQFDGQIHELIHPVVHVVRDAEGRLQGCVDRGAEGAIAESVIQIEFSTHSDPADLAAIEKALGETLDDVRLAVEDWRPMLRQAEIMVEDLRENPPPLDAEDVEEGRALLEWMIDDHFTFLGYREYDYLASRETESLEIVPGSGLGLLRDPARRVMERASGEPALSPEVREFLQRPELIIVTKTNKRSTIHRPVHLDYVGIKRFDGDGQIVGERRFVGLFTSAAYNRTPKEIPYLRRKTARVLERAGYDPRGHAGKALANVLDTFPRDELFQIPEDELYQTAMGILGLQDRPRIKLFLRRDRFERFFSCLVYVPRENYDSELRRKFEKILAEQLGGRISAFYTQIGDSALARLHVIVGGGPTASEVDREALEARLIEAARSWDDALKDALVEAWGEERANVLHRRYAHAFSAAYREVFSAEMACIDIQHMEETAQDAMGLNLYRLLEDDDRTLRLKLFQRGEALALSDVLPMLEHMGLWVLSEQSHPVGDPVDPFCWIHDFEMSTTDGAEPKLGEFKPAFEEGFAKIFSGEMENDGFNRLIVAEGIAPRDVVLLRAYCKFLRQAGIAFSQDYMEDTLATNGAVTSLIVELFYCLLDPASPGDREETAQTIGESIELLLDKVPSLDEDRILRRFLNAVQSTLRTNFFQRRTDVDGNPYVSLKFDSQALDDLPLPRPFREIFVYSPRFEGVHLRGGLVARGGLRWSDRREDFRTEVLGLVKAQMVKNAVIVPVGSKGGFVPKRPPQGGDREAQIAEGVACYRGFISGLLDVTDNIVDGSIVPPESVVRRDGDDPYLVVAADKGTATFSDYANQVAIDYGFWLGDAFASGGAAGYDHKKMGITARGAWECVKRHFREIGADIQTEPFSVVGVGDMSGDVFGNGMLLSQQIRLLAAFDHRHIFIDPDPDPAVSFAERQRVFELGRSSWDDYDRSKLSKGAMIVPRTEKKVKLTPEAAAAIGVEPAEMTPFQVMQAILRAPADLLWFGGIGTYVKSEDESHGDAGDRANDAIRVDARELRVKVIGEGANLGITQLGRIEYATGGGRINTDFIDNSAGVDCSDHEVNIKILLGAVEAAGDMTRKQRNTLLEEMTEAVAGLVLEDNYVQGQAVTVAQARGRSGNGPWGRLMRSYAREGLLNRDIEYLPDDEELSERRGGLTRPELCVILSYAKMTLKTELLDSALPDEDGLEDVLFGYFPEAVQKRYPDAIEGHRLRREIIATRIANFMVNRAGPAFPRLAQDDLGVDAADVGRVAMATRQVFRLDPIWEAIDALDNKVPAEVQTRMLLMVQDAMVRAGLWFLRNAAQPIGRVRIAERFRPAIQDLRGRLDEQLGEMELAAFRQRAADLAAAGVDEKLAADVAALQPLATTLDVVDAAETAARDIGLVAETYFAIGARLGLDWLRAQAANLMLESAWDRQAVNMLVEDTYAQQRQLAVNAFAGDAETVKGAMETFEAQYGRDLGRIDQTMHEIRAAGAVDIGRLVLANRQIGRLLG</sequence>
<reference evidence="7 8" key="1">
    <citation type="submission" date="2017-11" db="EMBL/GenBank/DDBJ databases">
        <title>Draft genome sequence of Rhizobiales bacterium SY3-13.</title>
        <authorList>
            <person name="Sun C."/>
        </authorList>
    </citation>
    <scope>NUCLEOTIDE SEQUENCE [LARGE SCALE GENOMIC DNA]</scope>
    <source>
        <strain evidence="7 8">SY3-13</strain>
    </source>
</reference>
<dbReference type="InterPro" id="IPR024727">
    <property type="entry name" value="NAD_Glu_DH_N_ACT1"/>
</dbReference>
<dbReference type="Pfam" id="PF21078">
    <property type="entry name" value="GDH_HM3"/>
    <property type="match status" value="1"/>
</dbReference>
<evidence type="ECO:0000259" key="4">
    <source>
        <dbReference type="Pfam" id="PF21075"/>
    </source>
</evidence>
<evidence type="ECO:0000313" key="7">
    <source>
        <dbReference type="EMBL" id="PJK29410.1"/>
    </source>
</evidence>
<proteinExistence type="predicted"/>
<dbReference type="SUPFAM" id="SSF53223">
    <property type="entry name" value="Aminoacid dehydrogenase-like, N-terminal domain"/>
    <property type="match status" value="1"/>
</dbReference>
<feature type="domain" description="NAD-glutamate dehydrogenase ACT3" evidence="6">
    <location>
        <begin position="550"/>
        <end position="622"/>
    </location>
</feature>
<dbReference type="EMBL" id="PHIG01000033">
    <property type="protein sequence ID" value="PJK29410.1"/>
    <property type="molecule type" value="Genomic_DNA"/>
</dbReference>
<keyword evidence="1" id="KW-0560">Oxidoreductase</keyword>
<name>A0A2M9G118_9PROT</name>
<dbReference type="GO" id="GO:0006538">
    <property type="term" value="P:L-glutamate catabolic process"/>
    <property type="evidence" value="ECO:0007669"/>
    <property type="project" value="InterPro"/>
</dbReference>